<accession>A0AAD7ZD62</accession>
<keyword evidence="2" id="KW-1185">Reference proteome</keyword>
<evidence type="ECO:0000313" key="1">
    <source>
        <dbReference type="EMBL" id="KAJ9578331.1"/>
    </source>
</evidence>
<sequence>HLSAFQECQVVVITYCYVISNLPSPKSKLHFPTLHHTFISIFYVNSCFTR</sequence>
<gene>
    <name evidence="1" type="ORF">L9F63_005449</name>
</gene>
<dbReference type="EMBL" id="JASPKZ010008888">
    <property type="protein sequence ID" value="KAJ9578331.1"/>
    <property type="molecule type" value="Genomic_DNA"/>
</dbReference>
<organism evidence="1 2">
    <name type="scientific">Diploptera punctata</name>
    <name type="common">Pacific beetle cockroach</name>
    <dbReference type="NCBI Taxonomy" id="6984"/>
    <lineage>
        <taxon>Eukaryota</taxon>
        <taxon>Metazoa</taxon>
        <taxon>Ecdysozoa</taxon>
        <taxon>Arthropoda</taxon>
        <taxon>Hexapoda</taxon>
        <taxon>Insecta</taxon>
        <taxon>Pterygota</taxon>
        <taxon>Neoptera</taxon>
        <taxon>Polyneoptera</taxon>
        <taxon>Dictyoptera</taxon>
        <taxon>Blattodea</taxon>
        <taxon>Blaberoidea</taxon>
        <taxon>Blaberidae</taxon>
        <taxon>Diplopterinae</taxon>
        <taxon>Diploptera</taxon>
    </lineage>
</organism>
<comment type="caution">
    <text evidence="1">The sequence shown here is derived from an EMBL/GenBank/DDBJ whole genome shotgun (WGS) entry which is preliminary data.</text>
</comment>
<evidence type="ECO:0000313" key="2">
    <source>
        <dbReference type="Proteomes" id="UP001233999"/>
    </source>
</evidence>
<dbReference type="AlphaFoldDB" id="A0AAD7ZD62"/>
<proteinExistence type="predicted"/>
<feature type="non-terminal residue" evidence="1">
    <location>
        <position position="1"/>
    </location>
</feature>
<name>A0AAD7ZD62_DIPPU</name>
<reference evidence="1" key="2">
    <citation type="submission" date="2023-05" db="EMBL/GenBank/DDBJ databases">
        <authorList>
            <person name="Fouks B."/>
        </authorList>
    </citation>
    <scope>NUCLEOTIDE SEQUENCE</scope>
    <source>
        <strain evidence="1">Stay&amp;Tobe</strain>
        <tissue evidence="1">Testes</tissue>
    </source>
</reference>
<dbReference type="Proteomes" id="UP001233999">
    <property type="component" value="Unassembled WGS sequence"/>
</dbReference>
<feature type="non-terminal residue" evidence="1">
    <location>
        <position position="50"/>
    </location>
</feature>
<reference evidence="1" key="1">
    <citation type="journal article" date="2023" name="IScience">
        <title>Live-bearing cockroach genome reveals convergent evolutionary mechanisms linked to viviparity in insects and beyond.</title>
        <authorList>
            <person name="Fouks B."/>
            <person name="Harrison M.C."/>
            <person name="Mikhailova A.A."/>
            <person name="Marchal E."/>
            <person name="English S."/>
            <person name="Carruthers M."/>
            <person name="Jennings E.C."/>
            <person name="Chiamaka E.L."/>
            <person name="Frigard R.A."/>
            <person name="Pippel M."/>
            <person name="Attardo G.M."/>
            <person name="Benoit J.B."/>
            <person name="Bornberg-Bauer E."/>
            <person name="Tobe S.S."/>
        </authorList>
    </citation>
    <scope>NUCLEOTIDE SEQUENCE</scope>
    <source>
        <strain evidence="1">Stay&amp;Tobe</strain>
    </source>
</reference>
<protein>
    <submittedName>
        <fullName evidence="1">Uncharacterized protein</fullName>
    </submittedName>
</protein>